<protein>
    <recommendedName>
        <fullName evidence="4">Immunoglobulin V-set domain-containing protein</fullName>
    </recommendedName>
</protein>
<dbReference type="InterPro" id="IPR036179">
    <property type="entry name" value="Ig-like_dom_sf"/>
</dbReference>
<dbReference type="EMBL" id="OU963865">
    <property type="protein sequence ID" value="CAH0388735.1"/>
    <property type="molecule type" value="Genomic_DNA"/>
</dbReference>
<keyword evidence="3" id="KW-1185">Reference proteome</keyword>
<dbReference type="Gene3D" id="2.60.40.10">
    <property type="entry name" value="Immunoglobulins"/>
    <property type="match status" value="1"/>
</dbReference>
<dbReference type="InterPro" id="IPR013783">
    <property type="entry name" value="Ig-like_fold"/>
</dbReference>
<reference evidence="2" key="1">
    <citation type="submission" date="2021-12" db="EMBL/GenBank/DDBJ databases">
        <authorList>
            <person name="King R."/>
        </authorList>
    </citation>
    <scope>NUCLEOTIDE SEQUENCE</scope>
</reference>
<evidence type="ECO:0008006" key="4">
    <source>
        <dbReference type="Google" id="ProtNLM"/>
    </source>
</evidence>
<dbReference type="SUPFAM" id="SSF48726">
    <property type="entry name" value="Immunoglobulin"/>
    <property type="match status" value="1"/>
</dbReference>
<dbReference type="Proteomes" id="UP001152759">
    <property type="component" value="Chromosome 4"/>
</dbReference>
<evidence type="ECO:0000256" key="1">
    <source>
        <dbReference type="SAM" id="MobiDB-lite"/>
    </source>
</evidence>
<organism evidence="2 3">
    <name type="scientific">Bemisia tabaci</name>
    <name type="common">Sweetpotato whitefly</name>
    <name type="synonym">Aleurodes tabaci</name>
    <dbReference type="NCBI Taxonomy" id="7038"/>
    <lineage>
        <taxon>Eukaryota</taxon>
        <taxon>Metazoa</taxon>
        <taxon>Ecdysozoa</taxon>
        <taxon>Arthropoda</taxon>
        <taxon>Hexapoda</taxon>
        <taxon>Insecta</taxon>
        <taxon>Pterygota</taxon>
        <taxon>Neoptera</taxon>
        <taxon>Paraneoptera</taxon>
        <taxon>Hemiptera</taxon>
        <taxon>Sternorrhyncha</taxon>
        <taxon>Aleyrodoidea</taxon>
        <taxon>Aleyrodidae</taxon>
        <taxon>Aleyrodinae</taxon>
        <taxon>Bemisia</taxon>
    </lineage>
</organism>
<evidence type="ECO:0000313" key="3">
    <source>
        <dbReference type="Proteomes" id="UP001152759"/>
    </source>
</evidence>
<name>A0A9P0AEA3_BEMTA</name>
<proteinExistence type="predicted"/>
<gene>
    <name evidence="2" type="ORF">BEMITA_LOCUS7631</name>
</gene>
<dbReference type="AlphaFoldDB" id="A0A9P0AEA3"/>
<feature type="region of interest" description="Disordered" evidence="1">
    <location>
        <begin position="1"/>
        <end position="22"/>
    </location>
</feature>
<accession>A0A9P0AEA3</accession>
<sequence>MNREAPFELGHPQPSRDAENDERHVTLKNVNFSASGLYSCAVSLESPIFTKASNEAELTVMRKLNKIYVSVVFA</sequence>
<evidence type="ECO:0000313" key="2">
    <source>
        <dbReference type="EMBL" id="CAH0388735.1"/>
    </source>
</evidence>